<keyword evidence="9" id="KW-1185">Reference proteome</keyword>
<dbReference type="Pfam" id="PF13837">
    <property type="entry name" value="Myb_DNA-bind_4"/>
    <property type="match status" value="1"/>
</dbReference>
<dbReference type="InterPro" id="IPR001005">
    <property type="entry name" value="SANT/Myb"/>
</dbReference>
<dbReference type="Proteomes" id="UP000655225">
    <property type="component" value="Unassembled WGS sequence"/>
</dbReference>
<accession>A0A834YLC1</accession>
<dbReference type="EMBL" id="JABCRI010000020">
    <property type="protein sequence ID" value="KAF8388102.1"/>
    <property type="molecule type" value="Genomic_DNA"/>
</dbReference>
<evidence type="ECO:0000313" key="8">
    <source>
        <dbReference type="EMBL" id="KAF8388102.1"/>
    </source>
</evidence>
<sequence>MFNGVPEQSQQFIASRTAPSPPLSPSLHLSLPLHVSSPTFSSFEPYPSHQTFQSHLLHQLHQQSSTYKDEEKEENRMIYRSSELERVRSMAESVDPWSNDEVLARLRTRSSMENWFPDPTWEHFSRKISELGVRRSAEKCKEKPEDEGRYCNSASYNKNCRFSSELEALYQGGNPQSLSTESEKMENPNGGRSDKMGLNLEENSGIEILENTSVENQYVVKKSNIKKRKRYHRFELLKAYCEEVVNKMMVQQEELFNKLLEDMKRRDEERVAREEAWKKQEMDRINKELGTRENELQAIACGRETTIIELLKKFTSSPSQNQSLEVRNIDLKAPNNSKPTSPSISLAQNPNLPCDQQNTQNKLEAPTSSTLALIPQNPDSNASPKNPKVPTSSALALAFQNPNPLTTLPAPPNPNLTSNNREACSKRWPRYEVEALISLRCNSHSSTVEDKEGMKASLWEKISQRMLELGYKRSARKCKEKWENITKYFRKTKDSNKKRSLDSKTCPYFHQLSSLYNQGTLMAPPKGPENHSS</sequence>
<evidence type="ECO:0000256" key="5">
    <source>
        <dbReference type="ARBA" id="ARBA00023242"/>
    </source>
</evidence>
<dbReference type="OrthoDB" id="691673at2759"/>
<keyword evidence="5" id="KW-0539">Nucleus</keyword>
<feature type="domain" description="Myb-like" evidence="7">
    <location>
        <begin position="420"/>
        <end position="486"/>
    </location>
</feature>
<feature type="compositionally biased region" description="Polar residues" evidence="6">
    <location>
        <begin position="334"/>
        <end position="365"/>
    </location>
</feature>
<protein>
    <recommendedName>
        <fullName evidence="7">Myb-like domain-containing protein</fullName>
    </recommendedName>
</protein>
<evidence type="ECO:0000256" key="6">
    <source>
        <dbReference type="SAM" id="MobiDB-lite"/>
    </source>
</evidence>
<reference evidence="8 9" key="1">
    <citation type="submission" date="2020-04" db="EMBL/GenBank/DDBJ databases">
        <title>Plant Genome Project.</title>
        <authorList>
            <person name="Zhang R.-G."/>
        </authorList>
    </citation>
    <scope>NUCLEOTIDE SEQUENCE [LARGE SCALE GENOMIC DNA]</scope>
    <source>
        <strain evidence="8">YNK0</strain>
        <tissue evidence="8">Leaf</tissue>
    </source>
</reference>
<dbReference type="GO" id="GO:0006355">
    <property type="term" value="P:regulation of DNA-templated transcription"/>
    <property type="evidence" value="ECO:0007669"/>
    <property type="project" value="UniProtKB-ARBA"/>
</dbReference>
<evidence type="ECO:0000256" key="3">
    <source>
        <dbReference type="ARBA" id="ARBA00023125"/>
    </source>
</evidence>
<dbReference type="Gene3D" id="1.10.10.60">
    <property type="entry name" value="Homeodomain-like"/>
    <property type="match status" value="2"/>
</dbReference>
<comment type="subcellular location">
    <subcellularLocation>
        <location evidence="1">Nucleus</location>
    </subcellularLocation>
</comment>
<feature type="compositionally biased region" description="Polar residues" evidence="6">
    <location>
        <begin position="1"/>
        <end position="18"/>
    </location>
</feature>
<feature type="region of interest" description="Disordered" evidence="6">
    <location>
        <begin position="328"/>
        <end position="365"/>
    </location>
</feature>
<dbReference type="GO" id="GO:0003677">
    <property type="term" value="F:DNA binding"/>
    <property type="evidence" value="ECO:0007669"/>
    <property type="project" value="UniProtKB-KW"/>
</dbReference>
<organism evidence="8 9">
    <name type="scientific">Tetracentron sinense</name>
    <name type="common">Spur-leaf</name>
    <dbReference type="NCBI Taxonomy" id="13715"/>
    <lineage>
        <taxon>Eukaryota</taxon>
        <taxon>Viridiplantae</taxon>
        <taxon>Streptophyta</taxon>
        <taxon>Embryophyta</taxon>
        <taxon>Tracheophyta</taxon>
        <taxon>Spermatophyta</taxon>
        <taxon>Magnoliopsida</taxon>
        <taxon>Trochodendrales</taxon>
        <taxon>Trochodendraceae</taxon>
        <taxon>Tetracentron</taxon>
    </lineage>
</organism>
<comment type="caution">
    <text evidence="8">The sequence shown here is derived from an EMBL/GenBank/DDBJ whole genome shotgun (WGS) entry which is preliminary data.</text>
</comment>
<proteinExistence type="predicted"/>
<evidence type="ECO:0000256" key="1">
    <source>
        <dbReference type="ARBA" id="ARBA00004123"/>
    </source>
</evidence>
<keyword evidence="2" id="KW-0805">Transcription regulation</keyword>
<dbReference type="PANTHER" id="PTHR21654:SF61">
    <property type="entry name" value="TRIHELIX TRANSCRIPTION FACTOR GTL2"/>
    <property type="match status" value="1"/>
</dbReference>
<evidence type="ECO:0000256" key="4">
    <source>
        <dbReference type="ARBA" id="ARBA00023163"/>
    </source>
</evidence>
<evidence type="ECO:0000259" key="7">
    <source>
        <dbReference type="PROSITE" id="PS50090"/>
    </source>
</evidence>
<dbReference type="PROSITE" id="PS50090">
    <property type="entry name" value="MYB_LIKE"/>
    <property type="match status" value="1"/>
</dbReference>
<feature type="region of interest" description="Disordered" evidence="6">
    <location>
        <begin position="172"/>
        <end position="197"/>
    </location>
</feature>
<dbReference type="AlphaFoldDB" id="A0A834YLC1"/>
<dbReference type="OMA" id="DGPKITH"/>
<gene>
    <name evidence="8" type="ORF">HHK36_026768</name>
</gene>
<dbReference type="PANTHER" id="PTHR21654">
    <property type="entry name" value="FI21293P1"/>
    <property type="match status" value="1"/>
</dbReference>
<dbReference type="CDD" id="cd12203">
    <property type="entry name" value="GT1"/>
    <property type="match status" value="1"/>
</dbReference>
<keyword evidence="3" id="KW-0238">DNA-binding</keyword>
<evidence type="ECO:0000256" key="2">
    <source>
        <dbReference type="ARBA" id="ARBA00023015"/>
    </source>
</evidence>
<feature type="region of interest" description="Disordered" evidence="6">
    <location>
        <begin position="1"/>
        <end position="25"/>
    </location>
</feature>
<dbReference type="GO" id="GO:0005634">
    <property type="term" value="C:nucleus"/>
    <property type="evidence" value="ECO:0007669"/>
    <property type="project" value="UniProtKB-SubCell"/>
</dbReference>
<dbReference type="InterPro" id="IPR044822">
    <property type="entry name" value="Myb_DNA-bind_4"/>
</dbReference>
<keyword evidence="4" id="KW-0804">Transcription</keyword>
<evidence type="ECO:0000313" key="9">
    <source>
        <dbReference type="Proteomes" id="UP000655225"/>
    </source>
</evidence>
<name>A0A834YLC1_TETSI</name>